<reference evidence="2" key="1">
    <citation type="submission" date="2018-12" db="EMBL/GenBank/DDBJ databases">
        <title>Tengunoibacter tsumagoiensis gen. nov., sp. nov., Dictyobacter kobayashii sp. nov., D. alpinus sp. nov., and D. joshuensis sp. nov. and description of Dictyobacteraceae fam. nov. within the order Ktedonobacterales isolated from Tengu-no-mugimeshi.</title>
        <authorList>
            <person name="Wang C.M."/>
            <person name="Zheng Y."/>
            <person name="Sakai Y."/>
            <person name="Toyoda A."/>
            <person name="Minakuchi Y."/>
            <person name="Abe K."/>
            <person name="Yokota A."/>
            <person name="Yabe S."/>
        </authorList>
    </citation>
    <scope>NUCLEOTIDE SEQUENCE [LARGE SCALE GENOMIC DNA]</scope>
    <source>
        <strain evidence="2">Uno3</strain>
    </source>
</reference>
<dbReference type="Gene3D" id="3.40.50.1000">
    <property type="entry name" value="HAD superfamily/HAD-like"/>
    <property type="match status" value="1"/>
</dbReference>
<dbReference type="InterPro" id="IPR023214">
    <property type="entry name" value="HAD_sf"/>
</dbReference>
<dbReference type="Proteomes" id="UP000287352">
    <property type="component" value="Unassembled WGS sequence"/>
</dbReference>
<dbReference type="NCBIfam" id="TIGR01509">
    <property type="entry name" value="HAD-SF-IA-v3"/>
    <property type="match status" value="1"/>
</dbReference>
<dbReference type="OrthoDB" id="9807742at2"/>
<sequence>MIKVLLFDIDGVILHGEHWSKNLKRDYNISPDQLQTFFRERFSACLIGEADLKIELARYLQKWGWPGSVEDFLRYWFEAEYSLNTELLEAVKQLRQQGICCYLATQQERYRTAYLIEKMNFVEAFDGIFSSVYVGYLKDHPGFFLEVLKQLEHIQPAEVLFWDDTPKNVTAAREAGLYAELYTTMGDFYQKLSTFIK</sequence>
<evidence type="ECO:0008006" key="3">
    <source>
        <dbReference type="Google" id="ProtNLM"/>
    </source>
</evidence>
<dbReference type="PANTHER" id="PTHR43611:SF3">
    <property type="entry name" value="FLAVIN MONONUCLEOTIDE HYDROLASE 1, CHLOROPLATIC"/>
    <property type="match status" value="1"/>
</dbReference>
<dbReference type="InterPro" id="IPR006439">
    <property type="entry name" value="HAD-SF_hydro_IA"/>
</dbReference>
<evidence type="ECO:0000313" key="2">
    <source>
        <dbReference type="Proteomes" id="UP000287352"/>
    </source>
</evidence>
<dbReference type="SFLD" id="SFLDG01129">
    <property type="entry name" value="C1.5:_HAD__Beta-PGM__Phosphata"/>
    <property type="match status" value="1"/>
</dbReference>
<dbReference type="EMBL" id="BIFR01000001">
    <property type="protein sequence ID" value="GCE10778.1"/>
    <property type="molecule type" value="Genomic_DNA"/>
</dbReference>
<comment type="caution">
    <text evidence="1">The sequence shown here is derived from an EMBL/GenBank/DDBJ whole genome shotgun (WGS) entry which is preliminary data.</text>
</comment>
<dbReference type="SFLD" id="SFLDS00003">
    <property type="entry name" value="Haloacid_Dehalogenase"/>
    <property type="match status" value="1"/>
</dbReference>
<proteinExistence type="predicted"/>
<dbReference type="SUPFAM" id="SSF56784">
    <property type="entry name" value="HAD-like"/>
    <property type="match status" value="1"/>
</dbReference>
<evidence type="ECO:0000313" key="1">
    <source>
        <dbReference type="EMBL" id="GCE10778.1"/>
    </source>
</evidence>
<dbReference type="InterPro" id="IPR036412">
    <property type="entry name" value="HAD-like_sf"/>
</dbReference>
<dbReference type="Pfam" id="PF00702">
    <property type="entry name" value="Hydrolase"/>
    <property type="match status" value="1"/>
</dbReference>
<organism evidence="1 2">
    <name type="scientific">Tengunoibacter tsumagoiensis</name>
    <dbReference type="NCBI Taxonomy" id="2014871"/>
    <lineage>
        <taxon>Bacteria</taxon>
        <taxon>Bacillati</taxon>
        <taxon>Chloroflexota</taxon>
        <taxon>Ktedonobacteria</taxon>
        <taxon>Ktedonobacterales</taxon>
        <taxon>Dictyobacteraceae</taxon>
        <taxon>Tengunoibacter</taxon>
    </lineage>
</organism>
<dbReference type="RefSeq" id="WP_126578352.1">
    <property type="nucleotide sequence ID" value="NZ_BIFR01000001.1"/>
</dbReference>
<dbReference type="PANTHER" id="PTHR43611">
    <property type="entry name" value="ALPHA-D-GLUCOSE 1-PHOSPHATE PHOSPHATASE"/>
    <property type="match status" value="1"/>
</dbReference>
<protein>
    <recommendedName>
        <fullName evidence="3">Haloacid dehalogenase</fullName>
    </recommendedName>
</protein>
<dbReference type="AlphaFoldDB" id="A0A401ZV05"/>
<gene>
    <name evidence="1" type="ORF">KTT_06370</name>
</gene>
<accession>A0A401ZV05</accession>
<keyword evidence="2" id="KW-1185">Reference proteome</keyword>
<name>A0A401ZV05_9CHLR</name>